<keyword evidence="3" id="KW-1185">Reference proteome</keyword>
<dbReference type="Pfam" id="PF10986">
    <property type="entry name" value="ZrgA"/>
    <property type="match status" value="1"/>
</dbReference>
<accession>A0A4P2VJZ9</accession>
<dbReference type="EMBL" id="AP019368">
    <property type="protein sequence ID" value="BBH53071.1"/>
    <property type="molecule type" value="Genomic_DNA"/>
</dbReference>
<proteinExistence type="predicted"/>
<evidence type="ECO:0000313" key="2">
    <source>
        <dbReference type="EMBL" id="BBH53071.1"/>
    </source>
</evidence>
<feature type="signal peptide" evidence="1">
    <location>
        <begin position="1"/>
        <end position="22"/>
    </location>
</feature>
<organism evidence="2 3">
    <name type="scientific">Fluviispira sanaruensis</name>
    <dbReference type="NCBI Taxonomy" id="2493639"/>
    <lineage>
        <taxon>Bacteria</taxon>
        <taxon>Pseudomonadati</taxon>
        <taxon>Bdellovibrionota</taxon>
        <taxon>Oligoflexia</taxon>
        <taxon>Silvanigrellales</taxon>
        <taxon>Silvanigrellaceae</taxon>
        <taxon>Fluviispira</taxon>
    </lineage>
</organism>
<name>A0A4P2VJZ9_FLUSA</name>
<keyword evidence="1" id="KW-0732">Signal</keyword>
<dbReference type="OrthoDB" id="5295716at2"/>
<protein>
    <recommendedName>
        <fullName evidence="4">DUF541 domain-containing protein</fullName>
    </recommendedName>
</protein>
<dbReference type="AlphaFoldDB" id="A0A4P2VJZ9"/>
<dbReference type="InterPro" id="IPR021253">
    <property type="entry name" value="ZrgA-like"/>
</dbReference>
<gene>
    <name evidence="2" type="ORF">JCM31447_15140</name>
</gene>
<evidence type="ECO:0000313" key="3">
    <source>
        <dbReference type="Proteomes" id="UP000291236"/>
    </source>
</evidence>
<evidence type="ECO:0000256" key="1">
    <source>
        <dbReference type="SAM" id="SignalP"/>
    </source>
</evidence>
<reference evidence="2 3" key="1">
    <citation type="submission" date="2018-12" db="EMBL/GenBank/DDBJ databases">
        <title>Rubrispira sanarue gen. nov., sp., nov., a member of the order Silvanigrellales, isolated from a brackish lake in Hamamatsu Japan.</title>
        <authorList>
            <person name="Maejima Y."/>
            <person name="Iino T."/>
            <person name="Muraguchi Y."/>
            <person name="Fukuda K."/>
            <person name="Nojiri H."/>
            <person name="Ohkuma M."/>
            <person name="Moriuchi R."/>
            <person name="Dohra H."/>
            <person name="Kimbara K."/>
            <person name="Shintani M."/>
        </authorList>
    </citation>
    <scope>NUCLEOTIDE SEQUENCE [LARGE SCALE GENOMIC DNA]</scope>
    <source>
        <strain evidence="2 3">RF1110005</strain>
    </source>
</reference>
<evidence type="ECO:0008006" key="4">
    <source>
        <dbReference type="Google" id="ProtNLM"/>
    </source>
</evidence>
<dbReference type="Proteomes" id="UP000291236">
    <property type="component" value="Chromosome"/>
</dbReference>
<sequence length="187" mass="21159">MNQKSLSTTLLISLLTCLPAFSKIEESVAETHHRTAELDVSLGFFNKKKANIHIRIPTQQAFGFEGKATTPEQEEKVNSVLDNLKQNFSQIISTGVGCNYEISGVDKFAFASEKSDEYRKGEMKKTKTEYWVLQADINISCNKNLKNQKMLINFEKLFKDIDRVSVRLNGSGKRVFIIDNPNGEFSL</sequence>
<feature type="chain" id="PRO_5020856907" description="DUF541 domain-containing protein" evidence="1">
    <location>
        <begin position="23"/>
        <end position="187"/>
    </location>
</feature>
<dbReference type="RefSeq" id="WP_130608200.1">
    <property type="nucleotide sequence ID" value="NZ_AP019368.1"/>
</dbReference>
<dbReference type="KEGG" id="sbf:JCM31447_15140"/>